<evidence type="ECO:0000259" key="1">
    <source>
        <dbReference type="Pfam" id="PF07959"/>
    </source>
</evidence>
<evidence type="ECO:0000313" key="2">
    <source>
        <dbReference type="EMBL" id="CAB4043757.1"/>
    </source>
</evidence>
<dbReference type="GO" id="GO:0042350">
    <property type="term" value="P:GDP-L-fucose biosynthetic process"/>
    <property type="evidence" value="ECO:0007669"/>
    <property type="project" value="UniProtKB-ARBA"/>
</dbReference>
<dbReference type="OrthoDB" id="10062280at2759"/>
<dbReference type="Pfam" id="PF07959">
    <property type="entry name" value="Fucose_pyrophosphorylase"/>
    <property type="match status" value="1"/>
</dbReference>
<organism evidence="2 3">
    <name type="scientific">Paramuricea clavata</name>
    <name type="common">Red gorgonian</name>
    <name type="synonym">Violescent sea-whip</name>
    <dbReference type="NCBI Taxonomy" id="317549"/>
    <lineage>
        <taxon>Eukaryota</taxon>
        <taxon>Metazoa</taxon>
        <taxon>Cnidaria</taxon>
        <taxon>Anthozoa</taxon>
        <taxon>Octocorallia</taxon>
        <taxon>Malacalcyonacea</taxon>
        <taxon>Plexauridae</taxon>
        <taxon>Paramuricea</taxon>
    </lineage>
</organism>
<dbReference type="InterPro" id="IPR012887">
    <property type="entry name" value="GDP_fucose_pyrophosphorylase"/>
</dbReference>
<proteinExistence type="predicted"/>
<dbReference type="Proteomes" id="UP001152795">
    <property type="component" value="Unassembled WGS sequence"/>
</dbReference>
<name>A0A6S7KFU1_PARCT</name>
<dbReference type="AlphaFoldDB" id="A0A6S7KFU1"/>
<dbReference type="EMBL" id="CACRXK020033081">
    <property type="protein sequence ID" value="CAB4043757.1"/>
    <property type="molecule type" value="Genomic_DNA"/>
</dbReference>
<feature type="non-terminal residue" evidence="2">
    <location>
        <position position="207"/>
    </location>
</feature>
<accession>A0A6S7KFU1</accession>
<gene>
    <name evidence="2" type="ORF">PACLA_8A002182</name>
</gene>
<reference evidence="2" key="1">
    <citation type="submission" date="2020-04" db="EMBL/GenBank/DDBJ databases">
        <authorList>
            <person name="Alioto T."/>
            <person name="Alioto T."/>
            <person name="Gomez Garrido J."/>
        </authorList>
    </citation>
    <scope>NUCLEOTIDE SEQUENCE</scope>
    <source>
        <strain evidence="2">A484AB</strain>
    </source>
</reference>
<evidence type="ECO:0000313" key="3">
    <source>
        <dbReference type="Proteomes" id="UP001152795"/>
    </source>
</evidence>
<comment type="caution">
    <text evidence="2">The sequence shown here is derived from an EMBL/GenBank/DDBJ whole genome shotgun (WGS) entry which is preliminary data.</text>
</comment>
<keyword evidence="2" id="KW-0808">Transferase</keyword>
<sequence>MAPGVFITCPDIMEPFSLKDSDWDFEKTPGITAIAHPSPIEIGTTHGVFILAEKPHVNCANHSELPSVTQSTCIQFLHKPSKERMHDANAVFLIANDEYVYTDGEFYMDWATTAKLVKLYQKLSPLGCEIDAFGDFLQALGENSNKEYCKNVANVVQVVPKLVETREKFYDELQGTQFNVLLFNKSKFYHIGTMTEYIEAFCDNLVM</sequence>
<keyword evidence="2" id="KW-0548">Nucleotidyltransferase</keyword>
<keyword evidence="3" id="KW-1185">Reference proteome</keyword>
<protein>
    <submittedName>
        <fullName evidence="2">Fucose-1-phosphate guanylyltransferase</fullName>
    </submittedName>
</protein>
<dbReference type="PANTHER" id="PTHR15045">
    <property type="entry name" value="FUCOSE-1-PHOSPHATE GUANYLYLTRANSFERASE"/>
    <property type="match status" value="1"/>
</dbReference>
<feature type="domain" description="GDP-fucose pyrophosphorylase" evidence="1">
    <location>
        <begin position="2"/>
        <end position="204"/>
    </location>
</feature>
<dbReference type="PANTHER" id="PTHR15045:SF1">
    <property type="entry name" value="FUCOSE-1-PHOSPHATE GUANYLYLTRANSFERASE"/>
    <property type="match status" value="1"/>
</dbReference>
<dbReference type="GO" id="GO:0016779">
    <property type="term" value="F:nucleotidyltransferase activity"/>
    <property type="evidence" value="ECO:0007669"/>
    <property type="project" value="UniProtKB-KW"/>
</dbReference>